<organism evidence="3 4">
    <name type="scientific">Candidatus Doudnabacteria bacterium RIFCSPHIGHO2_01_52_17</name>
    <dbReference type="NCBI Taxonomy" id="1817820"/>
    <lineage>
        <taxon>Bacteria</taxon>
        <taxon>Candidatus Doudnaibacteriota</taxon>
    </lineage>
</organism>
<reference evidence="3 4" key="1">
    <citation type="journal article" date="2016" name="Nat. Commun.">
        <title>Thousands of microbial genomes shed light on interconnected biogeochemical processes in an aquifer system.</title>
        <authorList>
            <person name="Anantharaman K."/>
            <person name="Brown C.T."/>
            <person name="Hug L.A."/>
            <person name="Sharon I."/>
            <person name="Castelle C.J."/>
            <person name="Probst A.J."/>
            <person name="Thomas B.C."/>
            <person name="Singh A."/>
            <person name="Wilkins M.J."/>
            <person name="Karaoz U."/>
            <person name="Brodie E.L."/>
            <person name="Williams K.H."/>
            <person name="Hubbard S.S."/>
            <person name="Banfield J.F."/>
        </authorList>
    </citation>
    <scope>NUCLEOTIDE SEQUENCE [LARGE SCALE GENOMIC DNA]</scope>
</reference>
<evidence type="ECO:0000313" key="4">
    <source>
        <dbReference type="Proteomes" id="UP000176547"/>
    </source>
</evidence>
<dbReference type="PANTHER" id="PTHR45947:SF3">
    <property type="entry name" value="SULFOQUINOVOSYL TRANSFERASE SQD2"/>
    <property type="match status" value="1"/>
</dbReference>
<feature type="domain" description="Glycosyl transferase family 1" evidence="1">
    <location>
        <begin position="182"/>
        <end position="350"/>
    </location>
</feature>
<comment type="caution">
    <text evidence="3">The sequence shown here is derived from an EMBL/GenBank/DDBJ whole genome shotgun (WGS) entry which is preliminary data.</text>
</comment>
<dbReference type="EMBL" id="MFEG01000016">
    <property type="protein sequence ID" value="OGE76134.1"/>
    <property type="molecule type" value="Genomic_DNA"/>
</dbReference>
<proteinExistence type="predicted"/>
<dbReference type="AlphaFoldDB" id="A0A1F5NEZ5"/>
<dbReference type="Pfam" id="PF00534">
    <property type="entry name" value="Glycos_transf_1"/>
    <property type="match status" value="1"/>
</dbReference>
<dbReference type="SUPFAM" id="SSF53756">
    <property type="entry name" value="UDP-Glycosyltransferase/glycogen phosphorylase"/>
    <property type="match status" value="1"/>
</dbReference>
<dbReference type="Pfam" id="PF13439">
    <property type="entry name" value="Glyco_transf_4"/>
    <property type="match status" value="1"/>
</dbReference>
<dbReference type="CDD" id="cd03801">
    <property type="entry name" value="GT4_PimA-like"/>
    <property type="match status" value="1"/>
</dbReference>
<feature type="domain" description="Glycosyltransferase subfamily 4-like N-terminal" evidence="2">
    <location>
        <begin position="15"/>
        <end position="170"/>
    </location>
</feature>
<dbReference type="InterPro" id="IPR028098">
    <property type="entry name" value="Glyco_trans_4-like_N"/>
</dbReference>
<protein>
    <recommendedName>
        <fullName evidence="5">Glycosyl transferase family 1 domain-containing protein</fullName>
    </recommendedName>
</protein>
<accession>A0A1F5NEZ5</accession>
<dbReference type="InterPro" id="IPR001296">
    <property type="entry name" value="Glyco_trans_1"/>
</dbReference>
<evidence type="ECO:0008006" key="5">
    <source>
        <dbReference type="Google" id="ProtNLM"/>
    </source>
</evidence>
<evidence type="ECO:0000259" key="1">
    <source>
        <dbReference type="Pfam" id="PF00534"/>
    </source>
</evidence>
<gene>
    <name evidence="3" type="ORF">A3K06_00980</name>
</gene>
<evidence type="ECO:0000259" key="2">
    <source>
        <dbReference type="Pfam" id="PF13439"/>
    </source>
</evidence>
<name>A0A1F5NEZ5_9BACT</name>
<dbReference type="PANTHER" id="PTHR45947">
    <property type="entry name" value="SULFOQUINOVOSYL TRANSFERASE SQD2"/>
    <property type="match status" value="1"/>
</dbReference>
<dbReference type="Gene3D" id="3.40.50.2000">
    <property type="entry name" value="Glycogen Phosphorylase B"/>
    <property type="match status" value="2"/>
</dbReference>
<evidence type="ECO:0000313" key="3">
    <source>
        <dbReference type="EMBL" id="OGE76134.1"/>
    </source>
</evidence>
<dbReference type="InterPro" id="IPR050194">
    <property type="entry name" value="Glycosyltransferase_grp1"/>
</dbReference>
<sequence>MKICFFNSGYLPDRGGVATLAGGLAESLASSPAVGVVKVVAFKNSQPRHEIRGKLEVFAYPYKKMWQMIFVVFWYTLKFRQFDVFHATNIFPVGFFTLLFGKYIFGKKVFITIHGTDVLAKSGSGLVKWAKGFTMRRSDRILPNSRSTMKLAAEDYQIDDQIFFVIYPGVTQLSEQKPSVDIRRRYGLTDQDFVVLTVGQLIKRKGTDDLIRAIKGLDDETIKLLVVGEGPEKQNLQNLVRELGLASRVVFAGSVEGVEDFYETAQVFALPAKYLAEQGDIEGLGIAFLEAQYFGKPVIGTDSGGIPETFRANETGFLVGEGDIAAIAERIKHLRHNPQIYERMSNAAKTFVRQEFPWTKSVRQHLNIYSQTRQAD</sequence>
<dbReference type="GO" id="GO:0016757">
    <property type="term" value="F:glycosyltransferase activity"/>
    <property type="evidence" value="ECO:0007669"/>
    <property type="project" value="InterPro"/>
</dbReference>
<dbReference type="Proteomes" id="UP000176547">
    <property type="component" value="Unassembled WGS sequence"/>
</dbReference>